<dbReference type="InterPro" id="IPR019800">
    <property type="entry name" value="Glyco_hydro_3_AS"/>
</dbReference>
<dbReference type="GO" id="GO:0009254">
    <property type="term" value="P:peptidoglycan turnover"/>
    <property type="evidence" value="ECO:0007669"/>
    <property type="project" value="TreeGrafter"/>
</dbReference>
<dbReference type="Pfam" id="PF00933">
    <property type="entry name" value="Glyco_hydro_3"/>
    <property type="match status" value="1"/>
</dbReference>
<dbReference type="EC" id="3.2.1.52" evidence="3"/>
<keyword evidence="4 8" id="KW-0378">Hydrolase</keyword>
<dbReference type="NCBIfam" id="NF003740">
    <property type="entry name" value="PRK05337.1"/>
    <property type="match status" value="1"/>
</dbReference>
<sequence length="421" mass="46184">MRTKYLILIIAFAVSLAFGYGAAREYYNNSGDDPVSSPGPAHGSNTEQNTVDPIREQMKTMNLSEKIGQMVMAGIDGYEKDDHVQQMIGNYHVGGFVLLKQNIRDAKQMLSLINALKETNRVNKIPLFLSIDEEGGQISRVPDELIKIPTSKKIGEMNNSSLSYQIGSIIGEELHSFGLNMDFAPVLDINSNPQNPVIGDRAFGSDAGIVSKLGIQTMKGLHGQNIISVVKHFPGHGDTATDSHLGLPTVNNDMERLNSFELLPFSAAIKNKVDAIMIAHILLSKIDPDNPASLSQIVITDLLREKMGFDGVVITDDMTMGAILNSYEIGEAAVKSINAGSDMILVCHDYAKEEAVIKALQQAAETGLISPDRIDQSVYRILKLKQKYALSDQLVQIWDAQKINDQIKGLFEQFPSLKGRQ</sequence>
<evidence type="ECO:0000256" key="6">
    <source>
        <dbReference type="SAM" id="MobiDB-lite"/>
    </source>
</evidence>
<evidence type="ECO:0000256" key="5">
    <source>
        <dbReference type="ARBA" id="ARBA00023295"/>
    </source>
</evidence>
<dbReference type="OrthoDB" id="9805821at2"/>
<feature type="domain" description="Glycoside hydrolase family 3 N-terminal" evidence="7">
    <location>
        <begin position="63"/>
        <end position="384"/>
    </location>
</feature>
<feature type="region of interest" description="Disordered" evidence="6">
    <location>
        <begin position="31"/>
        <end position="52"/>
    </location>
</feature>
<proteinExistence type="inferred from homology"/>
<dbReference type="InterPro" id="IPR036962">
    <property type="entry name" value="Glyco_hydro_3_N_sf"/>
</dbReference>
<protein>
    <recommendedName>
        <fullName evidence="3">beta-N-acetylhexosaminidase</fullName>
        <ecNumber evidence="3">3.2.1.52</ecNumber>
    </recommendedName>
</protein>
<dbReference type="KEGG" id="fwa:DCMF_10820"/>
<evidence type="ECO:0000256" key="3">
    <source>
        <dbReference type="ARBA" id="ARBA00012663"/>
    </source>
</evidence>
<comment type="catalytic activity">
    <reaction evidence="1">
        <text>Hydrolysis of terminal non-reducing N-acetyl-D-hexosamine residues in N-acetyl-beta-D-hexosaminides.</text>
        <dbReference type="EC" id="3.2.1.52"/>
    </reaction>
</comment>
<dbReference type="EMBL" id="CP017634">
    <property type="protein sequence ID" value="ATW25196.1"/>
    <property type="molecule type" value="Genomic_DNA"/>
</dbReference>
<dbReference type="InterPro" id="IPR050226">
    <property type="entry name" value="NagZ_Beta-hexosaminidase"/>
</dbReference>
<dbReference type="GO" id="GO:0004563">
    <property type="term" value="F:beta-N-acetylhexosaminidase activity"/>
    <property type="evidence" value="ECO:0007669"/>
    <property type="project" value="UniProtKB-EC"/>
</dbReference>
<keyword evidence="5" id="KW-0326">Glycosidase</keyword>
<organism evidence="8 9">
    <name type="scientific">Formimonas warabiya</name>
    <dbReference type="NCBI Taxonomy" id="1761012"/>
    <lineage>
        <taxon>Bacteria</taxon>
        <taxon>Bacillati</taxon>
        <taxon>Bacillota</taxon>
        <taxon>Clostridia</taxon>
        <taxon>Eubacteriales</taxon>
        <taxon>Peptococcaceae</taxon>
        <taxon>Candidatus Formimonas</taxon>
    </lineage>
</organism>
<dbReference type="PROSITE" id="PS00775">
    <property type="entry name" value="GLYCOSYL_HYDROL_F3"/>
    <property type="match status" value="1"/>
</dbReference>
<accession>A0A3G1KRX4</accession>
<evidence type="ECO:0000313" key="8">
    <source>
        <dbReference type="EMBL" id="ATW25196.1"/>
    </source>
</evidence>
<dbReference type="SUPFAM" id="SSF51445">
    <property type="entry name" value="(Trans)glycosidases"/>
    <property type="match status" value="1"/>
</dbReference>
<dbReference type="InterPro" id="IPR001764">
    <property type="entry name" value="Glyco_hydro_3_N"/>
</dbReference>
<dbReference type="PANTHER" id="PTHR30480:SF13">
    <property type="entry name" value="BETA-HEXOSAMINIDASE"/>
    <property type="match status" value="1"/>
</dbReference>
<gene>
    <name evidence="8" type="ORF">DCMF_10820</name>
</gene>
<reference evidence="8 9" key="1">
    <citation type="submission" date="2016-10" db="EMBL/GenBank/DDBJ databases">
        <title>Complete Genome Sequence of Peptococcaceae strain DCMF.</title>
        <authorList>
            <person name="Edwards R.J."/>
            <person name="Holland S.I."/>
            <person name="Deshpande N.P."/>
            <person name="Wong Y.K."/>
            <person name="Ertan H."/>
            <person name="Manefield M."/>
            <person name="Russell T.L."/>
            <person name="Lee M.J."/>
        </authorList>
    </citation>
    <scope>NUCLEOTIDE SEQUENCE [LARGE SCALE GENOMIC DNA]</scope>
    <source>
        <strain evidence="8 9">DCMF</strain>
    </source>
</reference>
<dbReference type="AlphaFoldDB" id="A0A3G1KRX4"/>
<dbReference type="InterPro" id="IPR017853">
    <property type="entry name" value="GH"/>
</dbReference>
<evidence type="ECO:0000256" key="1">
    <source>
        <dbReference type="ARBA" id="ARBA00001231"/>
    </source>
</evidence>
<dbReference type="Gene3D" id="3.20.20.300">
    <property type="entry name" value="Glycoside hydrolase, family 3, N-terminal domain"/>
    <property type="match status" value="1"/>
</dbReference>
<keyword evidence="9" id="KW-1185">Reference proteome</keyword>
<name>A0A3G1KRX4_FORW1</name>
<evidence type="ECO:0000313" key="9">
    <source>
        <dbReference type="Proteomes" id="UP000323521"/>
    </source>
</evidence>
<dbReference type="PANTHER" id="PTHR30480">
    <property type="entry name" value="BETA-HEXOSAMINIDASE-RELATED"/>
    <property type="match status" value="1"/>
</dbReference>
<evidence type="ECO:0000259" key="7">
    <source>
        <dbReference type="Pfam" id="PF00933"/>
    </source>
</evidence>
<comment type="similarity">
    <text evidence="2">Belongs to the glycosyl hydrolase 3 family.</text>
</comment>
<evidence type="ECO:0000256" key="4">
    <source>
        <dbReference type="ARBA" id="ARBA00022801"/>
    </source>
</evidence>
<dbReference type="Proteomes" id="UP000323521">
    <property type="component" value="Chromosome"/>
</dbReference>
<evidence type="ECO:0000256" key="2">
    <source>
        <dbReference type="ARBA" id="ARBA00005336"/>
    </source>
</evidence>
<dbReference type="GO" id="GO:0005975">
    <property type="term" value="P:carbohydrate metabolic process"/>
    <property type="evidence" value="ECO:0007669"/>
    <property type="project" value="InterPro"/>
</dbReference>